<name>A0A8B9I9Y6_9AVES</name>
<dbReference type="PROSITE" id="PS50835">
    <property type="entry name" value="IG_LIKE"/>
    <property type="match status" value="1"/>
</dbReference>
<sequence length="302" mass="33418">MAQTWSVLAALLFLIFSLVEGSAYNIVNVEAGHEAVLTCASVSKLYLIMVTWEKKSNTSCSLAYRNDLNETRKLNCSERMMWKYTPDRDPALRIYPVNLSDEGNYTCEIASDMGNFHFSSSLSVIVPPTVTLTSDKSRVAVCQAAAGKPAAKISWIPASNNSSEEEFKHGNGTVTRVSYIGWVNSTHTTVTCLVTHPALNQNLSLDLSYSSSRLHYPLVALPASVAAMSGVGVLLCLIFTCREFNETWKRKEISRSFCLCDSEREHMGQKKRRRDVDRSTGVRNLSFFIYTSQSSSSGSCTA</sequence>
<dbReference type="Proteomes" id="UP000694426">
    <property type="component" value="Unplaced"/>
</dbReference>
<keyword evidence="4 9" id="KW-1133">Transmembrane helix</keyword>
<feature type="chain" id="PRO_5034900430" description="Ig-like domain-containing protein" evidence="10">
    <location>
        <begin position="22"/>
        <end position="302"/>
    </location>
</feature>
<dbReference type="PANTHER" id="PTHR21462:SF2">
    <property type="entry name" value="CELL SURFACE GLYCOPROTEIN CD200 RECEPTOR 2"/>
    <property type="match status" value="1"/>
</dbReference>
<dbReference type="InterPro" id="IPR003599">
    <property type="entry name" value="Ig_sub"/>
</dbReference>
<accession>A0A8B9I9Y6</accession>
<organism evidence="12 13">
    <name type="scientific">Anser brachyrhynchus</name>
    <name type="common">Pink-footed goose</name>
    <dbReference type="NCBI Taxonomy" id="132585"/>
    <lineage>
        <taxon>Eukaryota</taxon>
        <taxon>Metazoa</taxon>
        <taxon>Chordata</taxon>
        <taxon>Craniata</taxon>
        <taxon>Vertebrata</taxon>
        <taxon>Euteleostomi</taxon>
        <taxon>Archelosauria</taxon>
        <taxon>Archosauria</taxon>
        <taxon>Dinosauria</taxon>
        <taxon>Saurischia</taxon>
        <taxon>Theropoda</taxon>
        <taxon>Coelurosauria</taxon>
        <taxon>Aves</taxon>
        <taxon>Neognathae</taxon>
        <taxon>Galloanserae</taxon>
        <taxon>Anseriformes</taxon>
        <taxon>Anatidae</taxon>
        <taxon>Anserinae</taxon>
        <taxon>Anser</taxon>
    </lineage>
</organism>
<dbReference type="InterPro" id="IPR013783">
    <property type="entry name" value="Ig-like_fold"/>
</dbReference>
<evidence type="ECO:0000256" key="9">
    <source>
        <dbReference type="SAM" id="Phobius"/>
    </source>
</evidence>
<evidence type="ECO:0000256" key="2">
    <source>
        <dbReference type="ARBA" id="ARBA00008215"/>
    </source>
</evidence>
<dbReference type="GeneTree" id="ENSGT00390000014496"/>
<evidence type="ECO:0000256" key="7">
    <source>
        <dbReference type="ARBA" id="ARBA00023170"/>
    </source>
</evidence>
<keyword evidence="3 9" id="KW-0812">Transmembrane</keyword>
<evidence type="ECO:0000313" key="13">
    <source>
        <dbReference type="Proteomes" id="UP000694426"/>
    </source>
</evidence>
<dbReference type="AlphaFoldDB" id="A0A8B9I9Y6"/>
<evidence type="ECO:0000313" key="12">
    <source>
        <dbReference type="Ensembl" id="ENSABRP00000019957.1"/>
    </source>
</evidence>
<evidence type="ECO:0000256" key="8">
    <source>
        <dbReference type="ARBA" id="ARBA00023180"/>
    </source>
</evidence>
<feature type="signal peptide" evidence="10">
    <location>
        <begin position="1"/>
        <end position="21"/>
    </location>
</feature>
<keyword evidence="6" id="KW-1015">Disulfide bond</keyword>
<keyword evidence="13" id="KW-1185">Reference proteome</keyword>
<dbReference type="Pfam" id="PF08205">
    <property type="entry name" value="C2-set_2"/>
    <property type="match status" value="1"/>
</dbReference>
<dbReference type="SMART" id="SM00409">
    <property type="entry name" value="IG"/>
    <property type="match status" value="1"/>
</dbReference>
<evidence type="ECO:0000259" key="11">
    <source>
        <dbReference type="PROSITE" id="PS50835"/>
    </source>
</evidence>
<reference evidence="12" key="2">
    <citation type="submission" date="2025-09" db="UniProtKB">
        <authorList>
            <consortium name="Ensembl"/>
        </authorList>
    </citation>
    <scope>IDENTIFICATION</scope>
</reference>
<feature type="domain" description="Ig-like" evidence="11">
    <location>
        <begin position="29"/>
        <end position="123"/>
    </location>
</feature>
<evidence type="ECO:0000256" key="6">
    <source>
        <dbReference type="ARBA" id="ARBA00023157"/>
    </source>
</evidence>
<dbReference type="InterPro" id="IPR013106">
    <property type="entry name" value="Ig_V-set"/>
</dbReference>
<evidence type="ECO:0000256" key="3">
    <source>
        <dbReference type="ARBA" id="ARBA00022692"/>
    </source>
</evidence>
<protein>
    <recommendedName>
        <fullName evidence="11">Ig-like domain-containing protein</fullName>
    </recommendedName>
</protein>
<dbReference type="Pfam" id="PF07686">
    <property type="entry name" value="V-set"/>
    <property type="match status" value="1"/>
</dbReference>
<dbReference type="InterPro" id="IPR007110">
    <property type="entry name" value="Ig-like_dom"/>
</dbReference>
<comment type="subcellular location">
    <subcellularLocation>
        <location evidence="1">Membrane</location>
        <topology evidence="1">Single-pass membrane protein</topology>
    </subcellularLocation>
</comment>
<dbReference type="SUPFAM" id="SSF48726">
    <property type="entry name" value="Immunoglobulin"/>
    <property type="match status" value="2"/>
</dbReference>
<feature type="transmembrane region" description="Helical" evidence="9">
    <location>
        <begin position="214"/>
        <end position="241"/>
    </location>
</feature>
<keyword evidence="5 9" id="KW-0472">Membrane</keyword>
<keyword evidence="10" id="KW-0732">Signal</keyword>
<dbReference type="InterPro" id="IPR013162">
    <property type="entry name" value="CD80_C2-set"/>
</dbReference>
<dbReference type="GO" id="GO:0150077">
    <property type="term" value="P:regulation of neuroinflammatory response"/>
    <property type="evidence" value="ECO:0007669"/>
    <property type="project" value="InterPro"/>
</dbReference>
<reference evidence="12" key="1">
    <citation type="submission" date="2025-08" db="UniProtKB">
        <authorList>
            <consortium name="Ensembl"/>
        </authorList>
    </citation>
    <scope>IDENTIFICATION</scope>
</reference>
<evidence type="ECO:0000256" key="10">
    <source>
        <dbReference type="SAM" id="SignalP"/>
    </source>
</evidence>
<dbReference type="Gene3D" id="2.60.40.10">
    <property type="entry name" value="Immunoglobulins"/>
    <property type="match status" value="2"/>
</dbReference>
<dbReference type="InterPro" id="IPR036179">
    <property type="entry name" value="Ig-like_dom_sf"/>
</dbReference>
<dbReference type="InterPro" id="IPR040012">
    <property type="entry name" value="CD200R"/>
</dbReference>
<evidence type="ECO:0000256" key="4">
    <source>
        <dbReference type="ARBA" id="ARBA00022989"/>
    </source>
</evidence>
<comment type="similarity">
    <text evidence="2">Belongs to the CD200R family.</text>
</comment>
<keyword evidence="7" id="KW-0675">Receptor</keyword>
<dbReference type="PANTHER" id="PTHR21462">
    <property type="entry name" value="CELL SURFACE GLYCOPROTEIN OX2 RECEPTOR PRECURSOR"/>
    <property type="match status" value="1"/>
</dbReference>
<keyword evidence="8" id="KW-0325">Glycoprotein</keyword>
<dbReference type="GO" id="GO:0009897">
    <property type="term" value="C:external side of plasma membrane"/>
    <property type="evidence" value="ECO:0007669"/>
    <property type="project" value="TreeGrafter"/>
</dbReference>
<dbReference type="GO" id="GO:0038023">
    <property type="term" value="F:signaling receptor activity"/>
    <property type="evidence" value="ECO:0007669"/>
    <property type="project" value="InterPro"/>
</dbReference>
<evidence type="ECO:0000256" key="5">
    <source>
        <dbReference type="ARBA" id="ARBA00023136"/>
    </source>
</evidence>
<dbReference type="Ensembl" id="ENSABRT00000028165.1">
    <property type="protein sequence ID" value="ENSABRP00000019957.1"/>
    <property type="gene ID" value="ENSABRG00000017091.1"/>
</dbReference>
<evidence type="ECO:0000256" key="1">
    <source>
        <dbReference type="ARBA" id="ARBA00004167"/>
    </source>
</evidence>
<proteinExistence type="inferred from homology"/>